<evidence type="ECO:0000313" key="2">
    <source>
        <dbReference type="Proteomes" id="UP000676649"/>
    </source>
</evidence>
<gene>
    <name evidence="1" type="ORF">KEF85_04465</name>
</gene>
<dbReference type="RefSeq" id="WP_215583519.1">
    <property type="nucleotide sequence ID" value="NZ_CP073754.1"/>
</dbReference>
<proteinExistence type="predicted"/>
<dbReference type="InterPro" id="IPR038084">
    <property type="entry name" value="PduO/GlcC-like_sf"/>
</dbReference>
<evidence type="ECO:0000313" key="1">
    <source>
        <dbReference type="EMBL" id="QWF71737.1"/>
    </source>
</evidence>
<dbReference type="AlphaFoldDB" id="A0A975MPS3"/>
<keyword evidence="2" id="KW-1185">Reference proteome</keyword>
<accession>A0A975MPS3</accession>
<dbReference type="InterPro" id="IPR005624">
    <property type="entry name" value="PduO/GlcC-like"/>
</dbReference>
<name>A0A975MPS3_9GAMM</name>
<dbReference type="Pfam" id="PF03928">
    <property type="entry name" value="HbpS-like"/>
    <property type="match status" value="1"/>
</dbReference>
<dbReference type="Gene3D" id="3.30.450.150">
    <property type="entry name" value="Haem-degrading domain"/>
    <property type="match status" value="1"/>
</dbReference>
<dbReference type="SUPFAM" id="SSF143744">
    <property type="entry name" value="GlcG-like"/>
    <property type="match status" value="1"/>
</dbReference>
<organism evidence="1 2">
    <name type="scientific">Methylomonas paludis</name>
    <dbReference type="NCBI Taxonomy" id="1173101"/>
    <lineage>
        <taxon>Bacteria</taxon>
        <taxon>Pseudomonadati</taxon>
        <taxon>Pseudomonadota</taxon>
        <taxon>Gammaproteobacteria</taxon>
        <taxon>Methylococcales</taxon>
        <taxon>Methylococcaceae</taxon>
        <taxon>Methylomonas</taxon>
    </lineage>
</organism>
<dbReference type="EMBL" id="CP073754">
    <property type="protein sequence ID" value="QWF71737.1"/>
    <property type="molecule type" value="Genomic_DNA"/>
</dbReference>
<dbReference type="KEGG" id="mpad:KEF85_04465"/>
<dbReference type="Proteomes" id="UP000676649">
    <property type="component" value="Chromosome"/>
</dbReference>
<sequence length="260" mass="26382">MRMVLMLGTQPVLAKCSDITASKLNSAISTASSKNAVKSQGGYGLKMWITVVDESGKICEVTTNGATGALAGNSEWLGSRVISAQKAFTANAFSLDGYAISTANLYAAVQPGGSLFGLQHSNPVDATLAYSGSPSAYGTKSDPLVGKRIGGVNVFGGGLALYSGGKKIGAIGVSGDTSCRDHAFVWQIRENLGFVPGGTGITTSNYDAAGANPTPLSGATRGDELILQSGSSSYWEAWAQPACPNSAVAVGAASGTLQDK</sequence>
<protein>
    <submittedName>
        <fullName evidence="1">Heme-binding protein</fullName>
    </submittedName>
</protein>
<reference evidence="1" key="1">
    <citation type="submission" date="2021-04" db="EMBL/GenBank/DDBJ databases">
        <title>Draft genome sequence data of methanotrophic Methylovulum sp. strain S1L and Methylomonas sp. strain S2AM isolated from boreal lake water columns.</title>
        <authorList>
            <person name="Rissanen A.J."/>
            <person name="Mangayil R."/>
            <person name="Svenning M.M."/>
            <person name="Khanongnuch R."/>
        </authorList>
    </citation>
    <scope>NUCLEOTIDE SEQUENCE</scope>
    <source>
        <strain evidence="1">S2AM</strain>
    </source>
</reference>